<protein>
    <submittedName>
        <fullName evidence="2">43 kDa tail protein</fullName>
    </submittedName>
</protein>
<feature type="domain" description="YqbQ/XkdQ" evidence="1">
    <location>
        <begin position="20"/>
        <end position="323"/>
    </location>
</feature>
<name>A0A8S5TKM9_9CAUD</name>
<dbReference type="Pfam" id="PF24032">
    <property type="entry name" value="YQBQ"/>
    <property type="match status" value="1"/>
</dbReference>
<accession>A0A8S5TKM9</accession>
<dbReference type="EMBL" id="BK032845">
    <property type="protein sequence ID" value="DAF63876.1"/>
    <property type="molecule type" value="Genomic_DNA"/>
</dbReference>
<dbReference type="InterPro" id="IPR056937">
    <property type="entry name" value="YqbQ/XkdQ"/>
</dbReference>
<proteinExistence type="predicted"/>
<reference evidence="2" key="1">
    <citation type="journal article" date="2021" name="Proc. Natl. Acad. Sci. U.S.A.">
        <title>A Catalog of Tens of Thousands of Viruses from Human Metagenomes Reveals Hidden Associations with Chronic Diseases.</title>
        <authorList>
            <person name="Tisza M.J."/>
            <person name="Buck C.B."/>
        </authorList>
    </citation>
    <scope>NUCLEOTIDE SEQUENCE</scope>
    <source>
        <strain evidence="2">Ctgn638</strain>
    </source>
</reference>
<evidence type="ECO:0000313" key="2">
    <source>
        <dbReference type="EMBL" id="DAF63876.1"/>
    </source>
</evidence>
<sequence length="328" mass="37171">MLNYRFTLNDKDITDRLLTVSYSENLEDVASSFSFTSVEDFDITSLTDEGKTRINTLKIYEKTQTTPFYIGVVTDYEHTTDVNVYSYSGFDVGFYLNKNEVIKQFKNANIGKAIESLCAEYSIPAVVPEFKATVSKIYKDVVFADILKELLELEKLKTGKKDLYIDCKNGKLNINRCTVEENLTALIGSGFLVDSNRTYSNCSVKKSIQELKNRVIYTDNNEKSIKRVTSNNSDSINTYGLLTAIETIDTQKNNNLKQLADIKLSELNKVKTEISKTLIADYRVTKGKIIDFTNSDYDLTGMYLVKSASHEITANAEMVNISIEKWNN</sequence>
<evidence type="ECO:0000259" key="1">
    <source>
        <dbReference type="Pfam" id="PF24032"/>
    </source>
</evidence>
<dbReference type="SUPFAM" id="SSF69279">
    <property type="entry name" value="Phage tail proteins"/>
    <property type="match status" value="1"/>
</dbReference>
<organism evidence="2">
    <name type="scientific">Siphoviridae sp. ctgn638</name>
    <dbReference type="NCBI Taxonomy" id="2827913"/>
    <lineage>
        <taxon>Viruses</taxon>
        <taxon>Duplodnaviria</taxon>
        <taxon>Heunggongvirae</taxon>
        <taxon>Uroviricota</taxon>
        <taxon>Caudoviricetes</taxon>
    </lineage>
</organism>